<feature type="domain" description="Ribbon-helix-helix protein CopG" evidence="1">
    <location>
        <begin position="3"/>
        <end position="41"/>
    </location>
</feature>
<dbReference type="InterPro" id="IPR010985">
    <property type="entry name" value="Ribbon_hlx_hlx"/>
</dbReference>
<evidence type="ECO:0000259" key="1">
    <source>
        <dbReference type="Pfam" id="PF01402"/>
    </source>
</evidence>
<evidence type="ECO:0000313" key="2">
    <source>
        <dbReference type="EMBL" id="MBB4642784.1"/>
    </source>
</evidence>
<dbReference type="GO" id="GO:0006355">
    <property type="term" value="P:regulation of DNA-templated transcription"/>
    <property type="evidence" value="ECO:0007669"/>
    <property type="project" value="InterPro"/>
</dbReference>
<name>A0A840HZC5_9SPHN</name>
<organism evidence="2 3">
    <name type="scientific">Rhizorhapis suberifaciens</name>
    <name type="common">corky root of lettuce</name>
    <dbReference type="NCBI Taxonomy" id="13656"/>
    <lineage>
        <taxon>Bacteria</taxon>
        <taxon>Pseudomonadati</taxon>
        <taxon>Pseudomonadota</taxon>
        <taxon>Alphaproteobacteria</taxon>
        <taxon>Sphingomonadales</taxon>
        <taxon>Sphingomonadaceae</taxon>
        <taxon>Rhizorhapis</taxon>
    </lineage>
</organism>
<dbReference type="Pfam" id="PF01402">
    <property type="entry name" value="RHH_1"/>
    <property type="match status" value="1"/>
</dbReference>
<dbReference type="RefSeq" id="WP_184477166.1">
    <property type="nucleotide sequence ID" value="NZ_JACHOV010000014.1"/>
</dbReference>
<keyword evidence="3" id="KW-1185">Reference proteome</keyword>
<dbReference type="Proteomes" id="UP000575068">
    <property type="component" value="Unassembled WGS sequence"/>
</dbReference>
<evidence type="ECO:0000313" key="3">
    <source>
        <dbReference type="Proteomes" id="UP000575068"/>
    </source>
</evidence>
<proteinExistence type="predicted"/>
<dbReference type="CDD" id="cd21631">
    <property type="entry name" value="RHH_CopG_NikR-like"/>
    <property type="match status" value="1"/>
</dbReference>
<dbReference type="AlphaFoldDB" id="A0A840HZC5"/>
<accession>A0A840HZC5</accession>
<dbReference type="EMBL" id="JACHOV010000014">
    <property type="protein sequence ID" value="MBB4642784.1"/>
    <property type="molecule type" value="Genomic_DNA"/>
</dbReference>
<dbReference type="SUPFAM" id="SSF47598">
    <property type="entry name" value="Ribbon-helix-helix"/>
    <property type="match status" value="1"/>
</dbReference>
<reference evidence="2 3" key="1">
    <citation type="submission" date="2020-08" db="EMBL/GenBank/DDBJ databases">
        <title>Genomic Encyclopedia of Type Strains, Phase IV (KMG-IV): sequencing the most valuable type-strain genomes for metagenomic binning, comparative biology and taxonomic classification.</title>
        <authorList>
            <person name="Goeker M."/>
        </authorList>
    </citation>
    <scope>NUCLEOTIDE SEQUENCE [LARGE SCALE GENOMIC DNA]</scope>
    <source>
        <strain evidence="2 3">DSM 7465</strain>
    </source>
</reference>
<sequence length="195" mass="21183">MSRITLRLEDDVTELVDVLAKAAGMTRSAWVARAIKDALGRRPDEVRDLPASGGASKTLALRLPAAEMDAIDLVAAKAGMTRSQWVKRTLRWQLWTRAGELRLVPSSYRSIMKIVAQVRAIGYSLNQAVKAMNAANRPESPLLIEQVAPHVIAMEGRLSETIREANSTLTAIVSGEVNYWTGKDRAASVASESGS</sequence>
<comment type="caution">
    <text evidence="2">The sequence shown here is derived from an EMBL/GenBank/DDBJ whole genome shotgun (WGS) entry which is preliminary data.</text>
</comment>
<gene>
    <name evidence="2" type="ORF">HNQ99_003120</name>
</gene>
<dbReference type="InterPro" id="IPR002145">
    <property type="entry name" value="CopG"/>
</dbReference>
<protein>
    <submittedName>
        <fullName evidence="2">Putative HicB family RNase H-like nuclease</fullName>
    </submittedName>
</protein>